<feature type="domain" description="SiaC family regulatory phosphoprotein" evidence="1">
    <location>
        <begin position="6"/>
        <end position="123"/>
    </location>
</feature>
<keyword evidence="3" id="KW-1185">Reference proteome</keyword>
<protein>
    <submittedName>
        <fullName evidence="2">DUF1987 domain-containing protein</fullName>
    </submittedName>
</protein>
<dbReference type="Proteomes" id="UP000677668">
    <property type="component" value="Chromosome 1"/>
</dbReference>
<proteinExistence type="predicted"/>
<accession>A0ABX8B329</accession>
<evidence type="ECO:0000313" key="3">
    <source>
        <dbReference type="Proteomes" id="UP000677668"/>
    </source>
</evidence>
<organism evidence="2 3">
    <name type="scientific">Chloracidobacterium sp. N</name>
    <dbReference type="NCBI Taxonomy" id="2821540"/>
    <lineage>
        <taxon>Bacteria</taxon>
        <taxon>Pseudomonadati</taxon>
        <taxon>Acidobacteriota</taxon>
        <taxon>Terriglobia</taxon>
        <taxon>Terriglobales</taxon>
        <taxon>Acidobacteriaceae</taxon>
        <taxon>Chloracidobacterium</taxon>
        <taxon>Chloracidobacterium aggregatum</taxon>
    </lineage>
</organism>
<dbReference type="InterPro" id="IPR018530">
    <property type="entry name" value="SiaC"/>
</dbReference>
<dbReference type="Pfam" id="PF09345">
    <property type="entry name" value="SiaC"/>
    <property type="match status" value="1"/>
</dbReference>
<evidence type="ECO:0000259" key="1">
    <source>
        <dbReference type="Pfam" id="PF09345"/>
    </source>
</evidence>
<reference evidence="2 3" key="1">
    <citation type="submission" date="2021-03" db="EMBL/GenBank/DDBJ databases">
        <title>Genomic and phenotypic characterization of Chloracidobacterium isolates provides evidence for multiple species.</title>
        <authorList>
            <person name="Saini M.K."/>
            <person name="Costas A.M.G."/>
            <person name="Tank M."/>
            <person name="Bryant D.A."/>
        </authorList>
    </citation>
    <scope>NUCLEOTIDE SEQUENCE [LARGE SCALE GENOMIC DNA]</scope>
    <source>
        <strain evidence="2 3">N</strain>
    </source>
</reference>
<dbReference type="EMBL" id="CP072642">
    <property type="protein sequence ID" value="QUV94477.1"/>
    <property type="molecule type" value="Genomic_DNA"/>
</dbReference>
<sequence>MENLYIEKAKATPRIAFDAATGVLDMEGDSYPENAMHFYQPVLDWLSLYLIESSTPITFNFRLDYFNTSSSKCIITILEMVEHAVRAGRTVTLNWHYYEDDDDMKEHGEEFAEDFSIPFKFVAIPS</sequence>
<gene>
    <name evidence="2" type="ORF">J8C05_03250</name>
</gene>
<name>A0ABX8B329_9BACT</name>
<evidence type="ECO:0000313" key="2">
    <source>
        <dbReference type="EMBL" id="QUV94477.1"/>
    </source>
</evidence>
<dbReference type="RefSeq" id="WP_211422767.1">
    <property type="nucleotide sequence ID" value="NZ_CP072642.1"/>
</dbReference>